<name>A0A1W2ENE9_9SPHI</name>
<evidence type="ECO:0000313" key="2">
    <source>
        <dbReference type="Proteomes" id="UP000192678"/>
    </source>
</evidence>
<dbReference type="AlphaFoldDB" id="A0A1W2ENE9"/>
<evidence type="ECO:0000313" key="1">
    <source>
        <dbReference type="EMBL" id="SMD11224.1"/>
    </source>
</evidence>
<dbReference type="Proteomes" id="UP000192678">
    <property type="component" value="Unassembled WGS sequence"/>
</dbReference>
<protein>
    <submittedName>
        <fullName evidence="1">Uncharacterized protein</fullName>
    </submittedName>
</protein>
<proteinExistence type="predicted"/>
<reference evidence="1 2" key="1">
    <citation type="submission" date="2017-04" db="EMBL/GenBank/DDBJ databases">
        <authorList>
            <person name="Afonso C.L."/>
            <person name="Miller P.J."/>
            <person name="Scott M.A."/>
            <person name="Spackman E."/>
            <person name="Goraichik I."/>
            <person name="Dimitrov K.M."/>
            <person name="Suarez D.L."/>
            <person name="Swayne D.E."/>
        </authorList>
    </citation>
    <scope>NUCLEOTIDE SEQUENCE [LARGE SCALE GENOMIC DNA]</scope>
    <source>
        <strain evidence="1 2">DSM 19625</strain>
    </source>
</reference>
<accession>A0A1W2ENE9</accession>
<gene>
    <name evidence="1" type="ORF">SAMN04488101_11415</name>
</gene>
<dbReference type="EMBL" id="FWYB01000014">
    <property type="protein sequence ID" value="SMD11224.1"/>
    <property type="molecule type" value="Genomic_DNA"/>
</dbReference>
<keyword evidence="2" id="KW-1185">Reference proteome</keyword>
<sequence length="42" mass="4868">MTWILSCSELVYSKNKYSKLIITDKVKVFTAQKVQCVLIFVV</sequence>
<organism evidence="1 2">
    <name type="scientific">Pedobacter nyackensis</name>
    <dbReference type="NCBI Taxonomy" id="475255"/>
    <lineage>
        <taxon>Bacteria</taxon>
        <taxon>Pseudomonadati</taxon>
        <taxon>Bacteroidota</taxon>
        <taxon>Sphingobacteriia</taxon>
        <taxon>Sphingobacteriales</taxon>
        <taxon>Sphingobacteriaceae</taxon>
        <taxon>Pedobacter</taxon>
    </lineage>
</organism>
<dbReference type="STRING" id="475255.SAMN04488101_11415"/>